<accession>A0AAW8GEA9</accession>
<evidence type="ECO:0000313" key="1">
    <source>
        <dbReference type="EMBL" id="MDQ1120790.1"/>
    </source>
</evidence>
<comment type="caution">
    <text evidence="1">The sequence shown here is derived from an EMBL/GenBank/DDBJ whole genome shotgun (WGS) entry which is preliminary data.</text>
</comment>
<reference evidence="1" key="1">
    <citation type="submission" date="2023-07" db="EMBL/GenBank/DDBJ databases">
        <title>Functional and genomic diversity of the sorghum phyllosphere microbiome.</title>
        <authorList>
            <person name="Shade A."/>
        </authorList>
    </citation>
    <scope>NUCLEOTIDE SEQUENCE</scope>
    <source>
        <strain evidence="1">SORGH_AS_0908</strain>
    </source>
</reference>
<organism evidence="1 2">
    <name type="scientific">Pseudoxanthomonas winnipegensis</name>
    <dbReference type="NCBI Taxonomy" id="2480810"/>
    <lineage>
        <taxon>Bacteria</taxon>
        <taxon>Pseudomonadati</taxon>
        <taxon>Pseudomonadota</taxon>
        <taxon>Gammaproteobacteria</taxon>
        <taxon>Lysobacterales</taxon>
        <taxon>Lysobacteraceae</taxon>
        <taxon>Pseudoxanthomonas</taxon>
    </lineage>
</organism>
<dbReference type="EMBL" id="JAUTBB010000001">
    <property type="protein sequence ID" value="MDQ1120790.1"/>
    <property type="molecule type" value="Genomic_DNA"/>
</dbReference>
<dbReference type="Proteomes" id="UP001234354">
    <property type="component" value="Unassembled WGS sequence"/>
</dbReference>
<gene>
    <name evidence="1" type="ORF">QE383_003098</name>
</gene>
<protein>
    <submittedName>
        <fullName evidence="1">Uncharacterized protein</fullName>
    </submittedName>
</protein>
<evidence type="ECO:0000313" key="2">
    <source>
        <dbReference type="Proteomes" id="UP001234354"/>
    </source>
</evidence>
<sequence>MAAMKRYRQCLSEVGLFALVMLASDSSSYPSGALITIAGAQAVL</sequence>
<proteinExistence type="predicted"/>
<name>A0AAW8GEA9_9GAMM</name>
<dbReference type="AlphaFoldDB" id="A0AAW8GEA9"/>